<keyword evidence="2" id="KW-1185">Reference proteome</keyword>
<reference evidence="1" key="1">
    <citation type="submission" date="2020-12" db="EMBL/GenBank/DDBJ databases">
        <title>Metabolic potential, ecology and presence of endohyphal bacteria is reflected in genomic diversity of Mucoromycotina.</title>
        <authorList>
            <person name="Muszewska A."/>
            <person name="Okrasinska A."/>
            <person name="Steczkiewicz K."/>
            <person name="Drgas O."/>
            <person name="Orlowska M."/>
            <person name="Perlinska-Lenart U."/>
            <person name="Aleksandrzak-Piekarczyk T."/>
            <person name="Szatraj K."/>
            <person name="Zielenkiewicz U."/>
            <person name="Pilsyk S."/>
            <person name="Malc E."/>
            <person name="Mieczkowski P."/>
            <person name="Kruszewska J.S."/>
            <person name="Biernat P."/>
            <person name="Pawlowska J."/>
        </authorList>
    </citation>
    <scope>NUCLEOTIDE SEQUENCE</scope>
    <source>
        <strain evidence="1">WA0000017839</strain>
    </source>
</reference>
<dbReference type="EMBL" id="JAEPRD010000060">
    <property type="protein sequence ID" value="KAG2202511.1"/>
    <property type="molecule type" value="Genomic_DNA"/>
</dbReference>
<comment type="caution">
    <text evidence="1">The sequence shown here is derived from an EMBL/GenBank/DDBJ whole genome shotgun (WGS) entry which is preliminary data.</text>
</comment>
<gene>
    <name evidence="1" type="ORF">INT47_013127</name>
</gene>
<evidence type="ECO:0000313" key="1">
    <source>
        <dbReference type="EMBL" id="KAG2202511.1"/>
    </source>
</evidence>
<accession>A0A8H7R181</accession>
<sequence>MFIIPQVVPKTSTLAPSSFENDASPILTSPQEAVREEFLQAYPTKRHINTAPITATPLPFELPAPAFQTDREPSAAAESVRTESEIPERRSPPLDIVAGHAYYHHLSQAVLERLNVFHLAAPLNQDVVNDVLRFYVSDIWSMLSTSSKYVRVRSVQVTHFQDVNSMFDLARRGNDGNFLITAGNSKPDTCLRYFRLVFPRPNNQLKIMANELVERRSRSPFRKMAIWTAYIFYMANMMQDGRDNEATGFHDLLERTFFSMFRMMPYIEADGKFVVVKGKLTFALIPPLMMGDNNLKDNPLLNT</sequence>
<organism evidence="1 2">
    <name type="scientific">Mucor saturninus</name>
    <dbReference type="NCBI Taxonomy" id="64648"/>
    <lineage>
        <taxon>Eukaryota</taxon>
        <taxon>Fungi</taxon>
        <taxon>Fungi incertae sedis</taxon>
        <taxon>Mucoromycota</taxon>
        <taxon>Mucoromycotina</taxon>
        <taxon>Mucoromycetes</taxon>
        <taxon>Mucorales</taxon>
        <taxon>Mucorineae</taxon>
        <taxon>Mucoraceae</taxon>
        <taxon>Mucor</taxon>
    </lineage>
</organism>
<proteinExistence type="predicted"/>
<protein>
    <submittedName>
        <fullName evidence="1">Uncharacterized protein</fullName>
    </submittedName>
</protein>
<dbReference type="AlphaFoldDB" id="A0A8H7R181"/>
<name>A0A8H7R181_9FUNG</name>
<dbReference type="Proteomes" id="UP000603453">
    <property type="component" value="Unassembled WGS sequence"/>
</dbReference>
<evidence type="ECO:0000313" key="2">
    <source>
        <dbReference type="Proteomes" id="UP000603453"/>
    </source>
</evidence>